<dbReference type="AlphaFoldDB" id="A0A640TAG3"/>
<dbReference type="Proteomes" id="UP000430079">
    <property type="component" value="Unassembled WGS sequence"/>
</dbReference>
<dbReference type="EMBL" id="BLIO01000001">
    <property type="protein sequence ID" value="GFE19276.1"/>
    <property type="molecule type" value="Genomic_DNA"/>
</dbReference>
<feature type="compositionally biased region" description="Polar residues" evidence="1">
    <location>
        <begin position="84"/>
        <end position="96"/>
    </location>
</feature>
<comment type="caution">
    <text evidence="2">The sequence shown here is derived from an EMBL/GenBank/DDBJ whole genome shotgun (WGS) entry which is preliminary data.</text>
</comment>
<evidence type="ECO:0000313" key="3">
    <source>
        <dbReference type="Proteomes" id="UP000430079"/>
    </source>
</evidence>
<reference evidence="2 3" key="1">
    <citation type="submission" date="2019-12" db="EMBL/GenBank/DDBJ databases">
        <title>Whole genome shotgun sequence of Streptomyces hygroscopicus subsp. glebosus NBRC 13786.</title>
        <authorList>
            <person name="Ichikawa N."/>
            <person name="Kimura A."/>
            <person name="Kitahashi Y."/>
            <person name="Komaki H."/>
            <person name="Tamura T."/>
        </authorList>
    </citation>
    <scope>NUCLEOTIDE SEQUENCE [LARGE SCALE GENOMIC DNA]</scope>
    <source>
        <strain evidence="2 3">NBRC 13786</strain>
    </source>
</reference>
<evidence type="ECO:0000313" key="2">
    <source>
        <dbReference type="EMBL" id="GFE19276.1"/>
    </source>
</evidence>
<organism evidence="2 3">
    <name type="scientific">Streptomyces glebosus</name>
    <dbReference type="NCBI Taxonomy" id="249580"/>
    <lineage>
        <taxon>Bacteria</taxon>
        <taxon>Bacillati</taxon>
        <taxon>Actinomycetota</taxon>
        <taxon>Actinomycetes</taxon>
        <taxon>Kitasatosporales</taxon>
        <taxon>Streptomycetaceae</taxon>
        <taxon>Streptomyces</taxon>
    </lineage>
</organism>
<feature type="region of interest" description="Disordered" evidence="1">
    <location>
        <begin position="67"/>
        <end position="96"/>
    </location>
</feature>
<name>A0A640TAG3_9ACTN</name>
<keyword evidence="3" id="KW-1185">Reference proteome</keyword>
<protein>
    <submittedName>
        <fullName evidence="2">Uncharacterized protein</fullName>
    </submittedName>
</protein>
<gene>
    <name evidence="2" type="ORF">Sgleb_73230</name>
</gene>
<evidence type="ECO:0000256" key="1">
    <source>
        <dbReference type="SAM" id="MobiDB-lite"/>
    </source>
</evidence>
<proteinExistence type="predicted"/>
<accession>A0A640TAG3</accession>
<sequence>MPRRPGDHVASLCDWLVPHAEAEARYRDDATATAIVTDHPYRRLTGRRAPHSQGWVRKTRKPLRALSKKAVTGHPLSGVRCASRVSSPAQATTEEA</sequence>